<name>A0A915PGM4_9BILA</name>
<keyword evidence="2" id="KW-1185">Reference proteome</keyword>
<proteinExistence type="predicted"/>
<dbReference type="AlphaFoldDB" id="A0A915PGM4"/>
<reference evidence="3" key="1">
    <citation type="submission" date="2022-11" db="UniProtKB">
        <authorList>
            <consortium name="WormBaseParasite"/>
        </authorList>
    </citation>
    <scope>IDENTIFICATION</scope>
</reference>
<accession>A0A915PGM4</accession>
<organism evidence="2 3">
    <name type="scientific">Setaria digitata</name>
    <dbReference type="NCBI Taxonomy" id="48799"/>
    <lineage>
        <taxon>Eukaryota</taxon>
        <taxon>Metazoa</taxon>
        <taxon>Ecdysozoa</taxon>
        <taxon>Nematoda</taxon>
        <taxon>Chromadorea</taxon>
        <taxon>Rhabditida</taxon>
        <taxon>Spirurina</taxon>
        <taxon>Spiruromorpha</taxon>
        <taxon>Filarioidea</taxon>
        <taxon>Setariidae</taxon>
        <taxon>Setaria</taxon>
    </lineage>
</organism>
<feature type="region of interest" description="Disordered" evidence="1">
    <location>
        <begin position="1"/>
        <end position="21"/>
    </location>
</feature>
<evidence type="ECO:0000313" key="2">
    <source>
        <dbReference type="Proteomes" id="UP000887581"/>
    </source>
</evidence>
<sequence>MIDSASSSSGHDSSINHVEKSGSNESSATIYCKPRKIFPLGGERTKDLVYPMITYHYSVSTDARYVYVIGEDPMELKSQLFVWDLHRGIARRYSVINVPPSMQMKHLYQIGHLDGLLVCCSGGCFHVYAVQFDHFNELIRIRKTLFYQLSNNSHFWSSARASSERGIIFMSQHDQIRNFYVAQIGLDAPARSVFLTARMSGLRFCGQPWVHGNYMYLFESGATVVYSEIKYLTGRLVRANLQTGELDIVPTKATGLIGSSLPAVQQQQNLQVHDLTSQHNRNARTLIRRVKHVGRDGWLWIIAEFVELNDTSIQDAERCEVVYLQFQLLVTPNCQPSALAAMECSF</sequence>
<dbReference type="Proteomes" id="UP000887581">
    <property type="component" value="Unplaced"/>
</dbReference>
<feature type="compositionally biased region" description="Low complexity" evidence="1">
    <location>
        <begin position="1"/>
        <end position="13"/>
    </location>
</feature>
<protein>
    <submittedName>
        <fullName evidence="3">Cleavage/polyadenylation specificity factor A subunit C-terminal domain-containing protein</fullName>
    </submittedName>
</protein>
<evidence type="ECO:0000313" key="3">
    <source>
        <dbReference type="WBParaSite" id="sdigi.contig15.g1476.t1"/>
    </source>
</evidence>
<dbReference type="SUPFAM" id="SSF82171">
    <property type="entry name" value="DPP6 N-terminal domain-like"/>
    <property type="match status" value="1"/>
</dbReference>
<dbReference type="WBParaSite" id="sdigi.contig15.g1476.t1">
    <property type="protein sequence ID" value="sdigi.contig15.g1476.t1"/>
    <property type="gene ID" value="sdigi.contig15.g1476"/>
</dbReference>
<evidence type="ECO:0000256" key="1">
    <source>
        <dbReference type="SAM" id="MobiDB-lite"/>
    </source>
</evidence>